<feature type="binding site" evidence="4">
    <location>
        <begin position="134"/>
        <end position="142"/>
    </location>
    <ligand>
        <name>ATP</name>
        <dbReference type="ChEBI" id="CHEBI:30616"/>
    </ligand>
</feature>
<dbReference type="EC" id="6.3.3.2" evidence="5"/>
<dbReference type="Gene3D" id="3.40.50.10420">
    <property type="entry name" value="NagB/RpiA/CoA transferase-like"/>
    <property type="match status" value="1"/>
</dbReference>
<dbReference type="PANTHER" id="PTHR23407">
    <property type="entry name" value="ATPASE INHIBITOR/5-FORMYLTETRAHYDROFOLATE CYCLO-LIGASE"/>
    <property type="match status" value="1"/>
</dbReference>
<keyword evidence="2 4" id="KW-0547">Nucleotide-binding</keyword>
<dbReference type="NCBIfam" id="TIGR02727">
    <property type="entry name" value="MTHFS_bact"/>
    <property type="match status" value="1"/>
</dbReference>
<organism evidence="6 7">
    <name type="scientific">Chelatococcus reniformis</name>
    <dbReference type="NCBI Taxonomy" id="1494448"/>
    <lineage>
        <taxon>Bacteria</taxon>
        <taxon>Pseudomonadati</taxon>
        <taxon>Pseudomonadota</taxon>
        <taxon>Alphaproteobacteria</taxon>
        <taxon>Hyphomicrobiales</taxon>
        <taxon>Chelatococcaceae</taxon>
        <taxon>Chelatococcus</taxon>
    </lineage>
</organism>
<gene>
    <name evidence="6" type="ORF">GCM10010994_23770</name>
</gene>
<sequence length="196" mass="20484">MSAADGKAALRRACLARRDALLPAVRAAAAQAIAANALLLPHLGQAALEGPVAGYWPIRSEVDPRPLMVALASRGAALCLPVVAAPTLRFRAYGAGDPLHDAGFGTRGPSPEALDVSPRILLVPCLAFDRRGGRLGYGAGHYDRALARLAAEGPVVAIALAFATQEVEQVPTEAHDRPLDAIVTEREWVSPPARPV</sequence>
<dbReference type="InterPro" id="IPR024185">
    <property type="entry name" value="FTHF_cligase-like_sf"/>
</dbReference>
<evidence type="ECO:0000256" key="3">
    <source>
        <dbReference type="ARBA" id="ARBA00022840"/>
    </source>
</evidence>
<proteinExistence type="inferred from homology"/>
<comment type="similarity">
    <text evidence="1 5">Belongs to the 5-formyltetrahydrofolate cyclo-ligase family.</text>
</comment>
<dbReference type="PANTHER" id="PTHR23407:SF1">
    <property type="entry name" value="5-FORMYLTETRAHYDROFOLATE CYCLO-LIGASE"/>
    <property type="match status" value="1"/>
</dbReference>
<evidence type="ECO:0000256" key="5">
    <source>
        <dbReference type="RuleBase" id="RU361279"/>
    </source>
</evidence>
<comment type="catalytic activity">
    <reaction evidence="5">
        <text>(6S)-5-formyl-5,6,7,8-tetrahydrofolate + ATP = (6R)-5,10-methenyltetrahydrofolate + ADP + phosphate</text>
        <dbReference type="Rhea" id="RHEA:10488"/>
        <dbReference type="ChEBI" id="CHEBI:30616"/>
        <dbReference type="ChEBI" id="CHEBI:43474"/>
        <dbReference type="ChEBI" id="CHEBI:57455"/>
        <dbReference type="ChEBI" id="CHEBI:57457"/>
        <dbReference type="ChEBI" id="CHEBI:456216"/>
        <dbReference type="EC" id="6.3.3.2"/>
    </reaction>
</comment>
<evidence type="ECO:0000256" key="1">
    <source>
        <dbReference type="ARBA" id="ARBA00010638"/>
    </source>
</evidence>
<accession>A0A916U8Q3</accession>
<dbReference type="PIRSF" id="PIRSF006806">
    <property type="entry name" value="FTHF_cligase"/>
    <property type="match status" value="1"/>
</dbReference>
<dbReference type="GO" id="GO:0005524">
    <property type="term" value="F:ATP binding"/>
    <property type="evidence" value="ECO:0007669"/>
    <property type="project" value="UniProtKB-KW"/>
</dbReference>
<keyword evidence="5" id="KW-0479">Metal-binding</keyword>
<evidence type="ECO:0000256" key="4">
    <source>
        <dbReference type="PIRSR" id="PIRSR006806-1"/>
    </source>
</evidence>
<evidence type="ECO:0000256" key="2">
    <source>
        <dbReference type="ARBA" id="ARBA00022741"/>
    </source>
</evidence>
<protein>
    <recommendedName>
        <fullName evidence="5">5-formyltetrahydrofolate cyclo-ligase</fullName>
        <ecNumber evidence="5">6.3.3.2</ecNumber>
    </recommendedName>
</protein>
<keyword evidence="3 4" id="KW-0067">ATP-binding</keyword>
<feature type="binding site" evidence="4">
    <location>
        <position position="61"/>
    </location>
    <ligand>
        <name>substrate</name>
    </ligand>
</feature>
<dbReference type="GO" id="GO:0030272">
    <property type="term" value="F:5-formyltetrahydrofolate cyclo-ligase activity"/>
    <property type="evidence" value="ECO:0007669"/>
    <property type="project" value="UniProtKB-EC"/>
</dbReference>
<dbReference type="Pfam" id="PF01812">
    <property type="entry name" value="5-FTHF_cyc-lig"/>
    <property type="match status" value="1"/>
</dbReference>
<comment type="cofactor">
    <cofactor evidence="5">
        <name>Mg(2+)</name>
        <dbReference type="ChEBI" id="CHEBI:18420"/>
    </cofactor>
</comment>
<keyword evidence="7" id="KW-1185">Reference proteome</keyword>
<feature type="binding site" evidence="4">
    <location>
        <begin position="7"/>
        <end position="11"/>
    </location>
    <ligand>
        <name>ATP</name>
        <dbReference type="ChEBI" id="CHEBI:30616"/>
    </ligand>
</feature>
<name>A0A916U8Q3_9HYPH</name>
<keyword evidence="5" id="KW-0460">Magnesium</keyword>
<dbReference type="InterPro" id="IPR037171">
    <property type="entry name" value="NagB/RpiA_transferase-like"/>
</dbReference>
<dbReference type="GO" id="GO:0035999">
    <property type="term" value="P:tetrahydrofolate interconversion"/>
    <property type="evidence" value="ECO:0007669"/>
    <property type="project" value="TreeGrafter"/>
</dbReference>
<evidence type="ECO:0000313" key="7">
    <source>
        <dbReference type="Proteomes" id="UP000637002"/>
    </source>
</evidence>
<dbReference type="InterPro" id="IPR002698">
    <property type="entry name" value="FTHF_cligase"/>
</dbReference>
<dbReference type="GO" id="GO:0009396">
    <property type="term" value="P:folic acid-containing compound biosynthetic process"/>
    <property type="evidence" value="ECO:0007669"/>
    <property type="project" value="TreeGrafter"/>
</dbReference>
<evidence type="ECO:0000313" key="6">
    <source>
        <dbReference type="EMBL" id="GGC64406.1"/>
    </source>
</evidence>
<dbReference type="SUPFAM" id="SSF100950">
    <property type="entry name" value="NagB/RpiA/CoA transferase-like"/>
    <property type="match status" value="1"/>
</dbReference>
<reference evidence="6" key="2">
    <citation type="submission" date="2020-09" db="EMBL/GenBank/DDBJ databases">
        <authorList>
            <person name="Sun Q."/>
            <person name="Zhou Y."/>
        </authorList>
    </citation>
    <scope>NUCLEOTIDE SEQUENCE</scope>
    <source>
        <strain evidence="6">CGMCC 1.12919</strain>
    </source>
</reference>
<dbReference type="RefSeq" id="WP_188609386.1">
    <property type="nucleotide sequence ID" value="NZ_BMGG01000004.1"/>
</dbReference>
<reference evidence="6" key="1">
    <citation type="journal article" date="2014" name="Int. J. Syst. Evol. Microbiol.">
        <title>Complete genome sequence of Corynebacterium casei LMG S-19264T (=DSM 44701T), isolated from a smear-ripened cheese.</title>
        <authorList>
            <consortium name="US DOE Joint Genome Institute (JGI-PGF)"/>
            <person name="Walter F."/>
            <person name="Albersmeier A."/>
            <person name="Kalinowski J."/>
            <person name="Ruckert C."/>
        </authorList>
    </citation>
    <scope>NUCLEOTIDE SEQUENCE</scope>
    <source>
        <strain evidence="6">CGMCC 1.12919</strain>
    </source>
</reference>
<dbReference type="EMBL" id="BMGG01000004">
    <property type="protein sequence ID" value="GGC64406.1"/>
    <property type="molecule type" value="Genomic_DNA"/>
</dbReference>
<dbReference type="AlphaFoldDB" id="A0A916U8Q3"/>
<dbReference type="GO" id="GO:0046872">
    <property type="term" value="F:metal ion binding"/>
    <property type="evidence" value="ECO:0007669"/>
    <property type="project" value="UniProtKB-KW"/>
</dbReference>
<comment type="caution">
    <text evidence="6">The sequence shown here is derived from an EMBL/GenBank/DDBJ whole genome shotgun (WGS) entry which is preliminary data.</text>
</comment>
<dbReference type="Proteomes" id="UP000637002">
    <property type="component" value="Unassembled WGS sequence"/>
</dbReference>